<dbReference type="KEGG" id="ovb:NB640_10460"/>
<protein>
    <recommendedName>
        <fullName evidence="4">Lipoprotein</fullName>
    </recommendedName>
</protein>
<feature type="chain" id="PRO_5039485503" description="Lipoprotein" evidence="1">
    <location>
        <begin position="25"/>
        <end position="204"/>
    </location>
</feature>
<dbReference type="EMBL" id="CP098242">
    <property type="protein sequence ID" value="WAW09644.1"/>
    <property type="molecule type" value="Genomic_DNA"/>
</dbReference>
<proteinExistence type="predicted"/>
<evidence type="ECO:0008006" key="4">
    <source>
        <dbReference type="Google" id="ProtNLM"/>
    </source>
</evidence>
<evidence type="ECO:0000313" key="2">
    <source>
        <dbReference type="EMBL" id="WAW09644.1"/>
    </source>
</evidence>
<sequence>MMRIIRPMVLAAAAVLLASCATTATDGYAVYDTVDEPKALGMRVQVSYPADWTMEEDQARSTIIRTFRHEADGYNTHLLLQAMALGEDAGILFGDEAGFDNSPRRAKWIHVLGSVSGTQVGGLKALTHAGRPAVMVDLKVNRTGAQSETYLASRMLMVQDKGNMLILTCGVSASASEQEKVDSLQRIHEDGLCRHYFDSLKFME</sequence>
<dbReference type="AlphaFoldDB" id="A0A9E9P294"/>
<dbReference type="Proteomes" id="UP001156215">
    <property type="component" value="Chromosome"/>
</dbReference>
<name>A0A9E9P294_9BURK</name>
<organism evidence="2 3">
    <name type="scientific">Oxalobacter vibrioformis</name>
    <dbReference type="NCBI Taxonomy" id="933080"/>
    <lineage>
        <taxon>Bacteria</taxon>
        <taxon>Pseudomonadati</taxon>
        <taxon>Pseudomonadota</taxon>
        <taxon>Betaproteobacteria</taxon>
        <taxon>Burkholderiales</taxon>
        <taxon>Oxalobacteraceae</taxon>
        <taxon>Oxalobacter</taxon>
    </lineage>
</organism>
<evidence type="ECO:0000313" key="3">
    <source>
        <dbReference type="Proteomes" id="UP001156215"/>
    </source>
</evidence>
<reference evidence="2" key="1">
    <citation type="journal article" date="2022" name="Front. Microbiol.">
        <title>New perspectives on an old grouping: The genomic and phenotypic variability of Oxalobacter formigenes and the implications for calcium oxalate stone prevention.</title>
        <authorList>
            <person name="Chmiel J.A."/>
            <person name="Carr C."/>
            <person name="Stuivenberg G.A."/>
            <person name="Venema R."/>
            <person name="Chanyi R.M."/>
            <person name="Al K.F."/>
            <person name="Giguere D."/>
            <person name="Say H."/>
            <person name="Akouris P.P."/>
            <person name="Dominguez Romero S.A."/>
            <person name="Kwong A."/>
            <person name="Tai V."/>
            <person name="Koval S.F."/>
            <person name="Razvi H."/>
            <person name="Bjazevic J."/>
            <person name="Burton J.P."/>
        </authorList>
    </citation>
    <scope>NUCLEOTIDE SEQUENCE</scope>
    <source>
        <strain evidence="2">WoOx3</strain>
    </source>
</reference>
<keyword evidence="3" id="KW-1185">Reference proteome</keyword>
<dbReference type="PROSITE" id="PS51257">
    <property type="entry name" value="PROKAR_LIPOPROTEIN"/>
    <property type="match status" value="1"/>
</dbReference>
<accession>A0A9E9P294</accession>
<keyword evidence="1" id="KW-0732">Signal</keyword>
<evidence type="ECO:0000256" key="1">
    <source>
        <dbReference type="SAM" id="SignalP"/>
    </source>
</evidence>
<gene>
    <name evidence="2" type="ORF">NB640_10460</name>
</gene>
<feature type="signal peptide" evidence="1">
    <location>
        <begin position="1"/>
        <end position="24"/>
    </location>
</feature>
<dbReference type="RefSeq" id="WP_269308647.1">
    <property type="nucleotide sequence ID" value="NZ_CP098242.1"/>
</dbReference>